<name>A0A5N6GZF2_ASPFL</name>
<evidence type="ECO:0000256" key="1">
    <source>
        <dbReference type="SAM" id="Phobius"/>
    </source>
</evidence>
<keyword evidence="1" id="KW-0472">Membrane</keyword>
<evidence type="ECO:0000313" key="2">
    <source>
        <dbReference type="EMBL" id="KAB8246924.1"/>
    </source>
</evidence>
<dbReference type="Proteomes" id="UP000325434">
    <property type="component" value="Unassembled WGS sequence"/>
</dbReference>
<keyword evidence="1" id="KW-1133">Transmembrane helix</keyword>
<proteinExistence type="predicted"/>
<feature type="transmembrane region" description="Helical" evidence="1">
    <location>
        <begin position="6"/>
        <end position="28"/>
    </location>
</feature>
<dbReference type="AlphaFoldDB" id="A0A5N6GZF2"/>
<organism evidence="2">
    <name type="scientific">Aspergillus flavus</name>
    <dbReference type="NCBI Taxonomy" id="5059"/>
    <lineage>
        <taxon>Eukaryota</taxon>
        <taxon>Fungi</taxon>
        <taxon>Dikarya</taxon>
        <taxon>Ascomycota</taxon>
        <taxon>Pezizomycotina</taxon>
        <taxon>Eurotiomycetes</taxon>
        <taxon>Eurotiomycetidae</taxon>
        <taxon>Eurotiales</taxon>
        <taxon>Aspergillaceae</taxon>
        <taxon>Aspergillus</taxon>
        <taxon>Aspergillus subgen. Circumdati</taxon>
    </lineage>
</organism>
<dbReference type="EMBL" id="ML734594">
    <property type="protein sequence ID" value="KAB8246924.1"/>
    <property type="molecule type" value="Genomic_DNA"/>
</dbReference>
<keyword evidence="1" id="KW-0812">Transmembrane</keyword>
<sequence length="57" mass="6791">MPQNWVQYWLYMLFPVVLVTYFHSFVWGQRHAPPRSPRRLVFTIDAVAKTVNGRVIT</sequence>
<protein>
    <submittedName>
        <fullName evidence="2">Uncharacterized protein</fullName>
    </submittedName>
</protein>
<gene>
    <name evidence="2" type="ORF">BDV35DRAFT_352344</name>
</gene>
<reference evidence="2" key="1">
    <citation type="submission" date="2019-04" db="EMBL/GenBank/DDBJ databases">
        <title>Friends and foes A comparative genomics study of 23 Aspergillus species from section Flavi.</title>
        <authorList>
            <consortium name="DOE Joint Genome Institute"/>
            <person name="Kjaerbolling I."/>
            <person name="Vesth T."/>
            <person name="Frisvad J.C."/>
            <person name="Nybo J.L."/>
            <person name="Theobald S."/>
            <person name="Kildgaard S."/>
            <person name="Isbrandt T."/>
            <person name="Kuo A."/>
            <person name="Sato A."/>
            <person name="Lyhne E.K."/>
            <person name="Kogle M.E."/>
            <person name="Wiebenga A."/>
            <person name="Kun R.S."/>
            <person name="Lubbers R.J."/>
            <person name="Makela M.R."/>
            <person name="Barry K."/>
            <person name="Chovatia M."/>
            <person name="Clum A."/>
            <person name="Daum C."/>
            <person name="Haridas S."/>
            <person name="He G."/>
            <person name="LaButti K."/>
            <person name="Lipzen A."/>
            <person name="Mondo S."/>
            <person name="Riley R."/>
            <person name="Salamov A."/>
            <person name="Simmons B.A."/>
            <person name="Magnuson J.K."/>
            <person name="Henrissat B."/>
            <person name="Mortensen U.H."/>
            <person name="Larsen T.O."/>
            <person name="Devries R.P."/>
            <person name="Grigoriev I.V."/>
            <person name="Machida M."/>
            <person name="Baker S.E."/>
            <person name="Andersen M.R."/>
        </authorList>
    </citation>
    <scope>NUCLEOTIDE SEQUENCE [LARGE SCALE GENOMIC DNA]</scope>
    <source>
        <strain evidence="2">CBS 121.62</strain>
    </source>
</reference>
<accession>A0A5N6GZF2</accession>